<evidence type="ECO:0000313" key="2">
    <source>
        <dbReference type="EMBL" id="KAK4009710.1"/>
    </source>
</evidence>
<gene>
    <name evidence="2" type="ORF">OUZ56_018856</name>
</gene>
<name>A0ABQ9Z9Y3_9CRUS</name>
<feature type="region of interest" description="Disordered" evidence="1">
    <location>
        <begin position="143"/>
        <end position="173"/>
    </location>
</feature>
<evidence type="ECO:0000256" key="1">
    <source>
        <dbReference type="SAM" id="MobiDB-lite"/>
    </source>
</evidence>
<organism evidence="2 3">
    <name type="scientific">Daphnia magna</name>
    <dbReference type="NCBI Taxonomy" id="35525"/>
    <lineage>
        <taxon>Eukaryota</taxon>
        <taxon>Metazoa</taxon>
        <taxon>Ecdysozoa</taxon>
        <taxon>Arthropoda</taxon>
        <taxon>Crustacea</taxon>
        <taxon>Branchiopoda</taxon>
        <taxon>Diplostraca</taxon>
        <taxon>Cladocera</taxon>
        <taxon>Anomopoda</taxon>
        <taxon>Daphniidae</taxon>
        <taxon>Daphnia</taxon>
    </lineage>
</organism>
<accession>A0ABQ9Z9Y3</accession>
<feature type="region of interest" description="Disordered" evidence="1">
    <location>
        <begin position="64"/>
        <end position="84"/>
    </location>
</feature>
<protein>
    <submittedName>
        <fullName evidence="2">Uncharacterized protein</fullName>
    </submittedName>
</protein>
<comment type="caution">
    <text evidence="2">The sequence shown here is derived from an EMBL/GenBank/DDBJ whole genome shotgun (WGS) entry which is preliminary data.</text>
</comment>
<dbReference type="Proteomes" id="UP001234178">
    <property type="component" value="Unassembled WGS sequence"/>
</dbReference>
<feature type="compositionally biased region" description="Acidic residues" evidence="1">
    <location>
        <begin position="146"/>
        <end position="155"/>
    </location>
</feature>
<reference evidence="2 3" key="1">
    <citation type="journal article" date="2023" name="Nucleic Acids Res.">
        <title>The hologenome of Daphnia magna reveals possible DNA methylation and microbiome-mediated evolution of the host genome.</title>
        <authorList>
            <person name="Chaturvedi A."/>
            <person name="Li X."/>
            <person name="Dhandapani V."/>
            <person name="Marshall H."/>
            <person name="Kissane S."/>
            <person name="Cuenca-Cambronero M."/>
            <person name="Asole G."/>
            <person name="Calvet F."/>
            <person name="Ruiz-Romero M."/>
            <person name="Marangio P."/>
            <person name="Guigo R."/>
            <person name="Rago D."/>
            <person name="Mirbahai L."/>
            <person name="Eastwood N."/>
            <person name="Colbourne J.K."/>
            <person name="Zhou J."/>
            <person name="Mallon E."/>
            <person name="Orsini L."/>
        </authorList>
    </citation>
    <scope>NUCLEOTIDE SEQUENCE [LARGE SCALE GENOMIC DNA]</scope>
    <source>
        <strain evidence="2">LRV0_1</strain>
    </source>
</reference>
<sequence length="173" mass="19247">MTIVTQSTPITKTITTILDELPLIEPKPLPVNPSFEEDRAAFLSKGKGLHGASNPIRKLIGETSSQRRDDWAHAVSKSLPRTPVTHTRLYPELNADVEDVDLRTEEAPELSGPGLTVRKNRNIRVKGQPPTRSTLINDIYLKLESDPESSDENDDFSSVKSHNDLEVEQDPSQ</sequence>
<proteinExistence type="predicted"/>
<keyword evidence="3" id="KW-1185">Reference proteome</keyword>
<dbReference type="EMBL" id="JAOYFB010000003">
    <property type="protein sequence ID" value="KAK4009710.1"/>
    <property type="molecule type" value="Genomic_DNA"/>
</dbReference>
<evidence type="ECO:0000313" key="3">
    <source>
        <dbReference type="Proteomes" id="UP001234178"/>
    </source>
</evidence>